<keyword evidence="4" id="KW-0408">Iron</keyword>
<dbReference type="PROSITE" id="PS51085">
    <property type="entry name" value="2FE2S_FER_2"/>
    <property type="match status" value="1"/>
</dbReference>
<dbReference type="InterPro" id="IPR002888">
    <property type="entry name" value="2Fe-2S-bd"/>
</dbReference>
<sequence length="147" mass="15376">MDLVVNGRPVQLDLDPETPLLYVLRNDLGLMGTRFGCGSGSCGACMVLVDGHPMPSCDLPLSAVDGKAVATVEGLGDPHPLQAAFLAEQAAQCGYCVSGILVNAAALLARDPHPTEDAVRSQLDRNLCRCGVHNRVVRAVLRAAESA</sequence>
<evidence type="ECO:0000256" key="5">
    <source>
        <dbReference type="ARBA" id="ARBA00023014"/>
    </source>
</evidence>
<proteinExistence type="predicted"/>
<name>A0ABV7Y6V7_9ACTN</name>
<evidence type="ECO:0000256" key="2">
    <source>
        <dbReference type="ARBA" id="ARBA00022723"/>
    </source>
</evidence>
<dbReference type="Pfam" id="PF01799">
    <property type="entry name" value="Fer2_2"/>
    <property type="match status" value="1"/>
</dbReference>
<reference evidence="8" key="1">
    <citation type="journal article" date="2019" name="Int. J. Syst. Evol. Microbiol.">
        <title>The Global Catalogue of Microorganisms (GCM) 10K type strain sequencing project: providing services to taxonomists for standard genome sequencing and annotation.</title>
        <authorList>
            <consortium name="The Broad Institute Genomics Platform"/>
            <consortium name="The Broad Institute Genome Sequencing Center for Infectious Disease"/>
            <person name="Wu L."/>
            <person name="Ma J."/>
        </authorList>
    </citation>
    <scope>NUCLEOTIDE SEQUENCE [LARGE SCALE GENOMIC DNA]</scope>
    <source>
        <strain evidence="8">CGMCC 4.7241</strain>
    </source>
</reference>
<dbReference type="CDD" id="cd00207">
    <property type="entry name" value="fer2"/>
    <property type="match status" value="1"/>
</dbReference>
<comment type="caution">
    <text evidence="7">The sequence shown here is derived from an EMBL/GenBank/DDBJ whole genome shotgun (WGS) entry which is preliminary data.</text>
</comment>
<dbReference type="Gene3D" id="3.10.20.30">
    <property type="match status" value="1"/>
</dbReference>
<evidence type="ECO:0000256" key="1">
    <source>
        <dbReference type="ARBA" id="ARBA00022714"/>
    </source>
</evidence>
<keyword evidence="2" id="KW-0479">Metal-binding</keyword>
<feature type="domain" description="2Fe-2S ferredoxin-type" evidence="6">
    <location>
        <begin position="1"/>
        <end position="75"/>
    </location>
</feature>
<evidence type="ECO:0000259" key="6">
    <source>
        <dbReference type="PROSITE" id="PS51085"/>
    </source>
</evidence>
<dbReference type="PANTHER" id="PTHR44379">
    <property type="entry name" value="OXIDOREDUCTASE WITH IRON-SULFUR SUBUNIT"/>
    <property type="match status" value="1"/>
</dbReference>
<keyword evidence="8" id="KW-1185">Reference proteome</keyword>
<dbReference type="Proteomes" id="UP001595699">
    <property type="component" value="Unassembled WGS sequence"/>
</dbReference>
<dbReference type="EMBL" id="JBHRZH010000006">
    <property type="protein sequence ID" value="MFC3761026.1"/>
    <property type="molecule type" value="Genomic_DNA"/>
</dbReference>
<dbReference type="RefSeq" id="WP_205117251.1">
    <property type="nucleotide sequence ID" value="NZ_JAFBCM010000001.1"/>
</dbReference>
<keyword evidence="1" id="KW-0001">2Fe-2S</keyword>
<evidence type="ECO:0000256" key="3">
    <source>
        <dbReference type="ARBA" id="ARBA00023002"/>
    </source>
</evidence>
<dbReference type="Pfam" id="PF00111">
    <property type="entry name" value="Fer2"/>
    <property type="match status" value="1"/>
</dbReference>
<dbReference type="PROSITE" id="PS00197">
    <property type="entry name" value="2FE2S_FER_1"/>
    <property type="match status" value="1"/>
</dbReference>
<accession>A0ABV7Y6V7</accession>
<dbReference type="Gene3D" id="1.10.150.120">
    <property type="entry name" value="[2Fe-2S]-binding domain"/>
    <property type="match status" value="1"/>
</dbReference>
<evidence type="ECO:0000313" key="8">
    <source>
        <dbReference type="Proteomes" id="UP001595699"/>
    </source>
</evidence>
<dbReference type="InterPro" id="IPR001041">
    <property type="entry name" value="2Fe-2S_ferredoxin-type"/>
</dbReference>
<dbReference type="InterPro" id="IPR012675">
    <property type="entry name" value="Beta-grasp_dom_sf"/>
</dbReference>
<dbReference type="InterPro" id="IPR036010">
    <property type="entry name" value="2Fe-2S_ferredoxin-like_sf"/>
</dbReference>
<dbReference type="PANTHER" id="PTHR44379:SF6">
    <property type="entry name" value="BLR6046 PROTEIN"/>
    <property type="match status" value="1"/>
</dbReference>
<dbReference type="SUPFAM" id="SSF54292">
    <property type="entry name" value="2Fe-2S ferredoxin-like"/>
    <property type="match status" value="1"/>
</dbReference>
<dbReference type="SUPFAM" id="SSF47741">
    <property type="entry name" value="CO dehydrogenase ISP C-domain like"/>
    <property type="match status" value="1"/>
</dbReference>
<protein>
    <submittedName>
        <fullName evidence="7">(2Fe-2S)-binding protein</fullName>
    </submittedName>
</protein>
<dbReference type="InterPro" id="IPR006058">
    <property type="entry name" value="2Fe2S_fd_BS"/>
</dbReference>
<keyword evidence="5" id="KW-0411">Iron-sulfur</keyword>
<gene>
    <name evidence="7" type="ORF">ACFOUW_09250</name>
</gene>
<dbReference type="InterPro" id="IPR036884">
    <property type="entry name" value="2Fe-2S-bd_dom_sf"/>
</dbReference>
<keyword evidence="3" id="KW-0560">Oxidoreductase</keyword>
<organism evidence="7 8">
    <name type="scientific">Tenggerimyces flavus</name>
    <dbReference type="NCBI Taxonomy" id="1708749"/>
    <lineage>
        <taxon>Bacteria</taxon>
        <taxon>Bacillati</taxon>
        <taxon>Actinomycetota</taxon>
        <taxon>Actinomycetes</taxon>
        <taxon>Propionibacteriales</taxon>
        <taxon>Nocardioidaceae</taxon>
        <taxon>Tenggerimyces</taxon>
    </lineage>
</organism>
<dbReference type="InterPro" id="IPR051452">
    <property type="entry name" value="Diverse_Oxidoreductases"/>
</dbReference>
<evidence type="ECO:0000256" key="4">
    <source>
        <dbReference type="ARBA" id="ARBA00023004"/>
    </source>
</evidence>
<evidence type="ECO:0000313" key="7">
    <source>
        <dbReference type="EMBL" id="MFC3761026.1"/>
    </source>
</evidence>